<evidence type="ECO:0000313" key="1">
    <source>
        <dbReference type="EMBL" id="OYD80446.1"/>
    </source>
</evidence>
<dbReference type="Proteomes" id="UP000215367">
    <property type="component" value="Unassembled WGS sequence"/>
</dbReference>
<gene>
    <name evidence="1" type="ORF">CHT98_31265</name>
</gene>
<accession>A0A235H3N6</accession>
<proteinExistence type="predicted"/>
<dbReference type="RefSeq" id="WP_094307245.1">
    <property type="nucleotide sequence ID" value="NZ_NOWT01000056.1"/>
</dbReference>
<protein>
    <submittedName>
        <fullName evidence="1">Uncharacterized protein</fullName>
    </submittedName>
</protein>
<name>A0A235H3N6_AZOBR</name>
<reference evidence="1 2" key="1">
    <citation type="submission" date="2017-07" db="EMBL/GenBank/DDBJ databases">
        <title>Whole genome sequence of Azospirillum brasilense 2A1, a potential biofertilizer strain.</title>
        <authorList>
            <person name="Fontana C.A."/>
            <person name="Toffoli L.M."/>
            <person name="Salazar S.M."/>
            <person name="Puglisi E."/>
            <person name="Pedraza R."/>
            <person name="Bassi D."/>
            <person name="Cocconcelli P.S."/>
        </authorList>
    </citation>
    <scope>NUCLEOTIDE SEQUENCE [LARGE SCALE GENOMIC DNA]</scope>
    <source>
        <strain evidence="1 2">2A1</strain>
        <plasmid evidence="1">unnamed</plasmid>
    </source>
</reference>
<keyword evidence="1" id="KW-0614">Plasmid</keyword>
<organism evidence="1 2">
    <name type="scientific">Azospirillum brasilense</name>
    <dbReference type="NCBI Taxonomy" id="192"/>
    <lineage>
        <taxon>Bacteria</taxon>
        <taxon>Pseudomonadati</taxon>
        <taxon>Pseudomonadota</taxon>
        <taxon>Alphaproteobacteria</taxon>
        <taxon>Rhodospirillales</taxon>
        <taxon>Azospirillaceae</taxon>
        <taxon>Azospirillum</taxon>
    </lineage>
</organism>
<evidence type="ECO:0000313" key="2">
    <source>
        <dbReference type="Proteomes" id="UP000215367"/>
    </source>
</evidence>
<sequence length="95" mass="10504">MLSPAVISHHRGKPWAHLAGRSMHGGSGQTWRALYRLGLLSADDKLTERGRYEAAARVSRKGGVIAARRQFLQWNPAAAIKPSQFLQQKISGQDQ</sequence>
<geneLocation type="plasmid" evidence="1">
    <name>unnamed</name>
</geneLocation>
<dbReference type="AlphaFoldDB" id="A0A235H3N6"/>
<dbReference type="EMBL" id="NOWT01000056">
    <property type="protein sequence ID" value="OYD80446.1"/>
    <property type="molecule type" value="Genomic_DNA"/>
</dbReference>
<comment type="caution">
    <text evidence="1">The sequence shown here is derived from an EMBL/GenBank/DDBJ whole genome shotgun (WGS) entry which is preliminary data.</text>
</comment>